<protein>
    <recommendedName>
        <fullName evidence="3">histidine kinase</fullName>
        <ecNumber evidence="3">2.7.13.3</ecNumber>
    </recommendedName>
</protein>
<evidence type="ECO:0000256" key="13">
    <source>
        <dbReference type="ARBA" id="ARBA00023136"/>
    </source>
</evidence>
<evidence type="ECO:0000256" key="1">
    <source>
        <dbReference type="ARBA" id="ARBA00000085"/>
    </source>
</evidence>
<dbReference type="SUPFAM" id="SSF55874">
    <property type="entry name" value="ATPase domain of HSP90 chaperone/DNA topoisomerase II/histidine kinase"/>
    <property type="match status" value="1"/>
</dbReference>
<proteinExistence type="predicted"/>
<dbReference type="GO" id="GO:0005524">
    <property type="term" value="F:ATP binding"/>
    <property type="evidence" value="ECO:0007669"/>
    <property type="project" value="UniProtKB-KW"/>
</dbReference>
<feature type="domain" description="Histidine kinase" evidence="15">
    <location>
        <begin position="424"/>
        <end position="528"/>
    </location>
</feature>
<dbReference type="Gene3D" id="3.30.450.20">
    <property type="entry name" value="PAS domain"/>
    <property type="match status" value="2"/>
</dbReference>
<dbReference type="STRING" id="1508404.JMA_03830"/>
<keyword evidence="4" id="KW-1003">Cell membrane</keyword>
<dbReference type="PANTHER" id="PTHR43547:SF3">
    <property type="entry name" value="SENSOR PROTEIN CITS"/>
    <property type="match status" value="1"/>
</dbReference>
<keyword evidence="10" id="KW-0067">ATP-binding</keyword>
<feature type="transmembrane region" description="Helical" evidence="14">
    <location>
        <begin position="12"/>
        <end position="36"/>
    </location>
</feature>
<accession>A0A0B5AH37</accession>
<evidence type="ECO:0000313" key="16">
    <source>
        <dbReference type="EMBL" id="AJD89700.1"/>
    </source>
</evidence>
<evidence type="ECO:0000256" key="3">
    <source>
        <dbReference type="ARBA" id="ARBA00012438"/>
    </source>
</evidence>
<evidence type="ECO:0000256" key="12">
    <source>
        <dbReference type="ARBA" id="ARBA00023012"/>
    </source>
</evidence>
<keyword evidence="5" id="KW-0597">Phosphoprotein</keyword>
<evidence type="ECO:0000256" key="10">
    <source>
        <dbReference type="ARBA" id="ARBA00022840"/>
    </source>
</evidence>
<dbReference type="HOGENOM" id="CLU_020211_11_2_9"/>
<dbReference type="InterPro" id="IPR029151">
    <property type="entry name" value="Sensor-like_sf"/>
</dbReference>
<dbReference type="InterPro" id="IPR004358">
    <property type="entry name" value="Sig_transdc_His_kin-like_C"/>
</dbReference>
<dbReference type="CDD" id="cd16915">
    <property type="entry name" value="HATPase_DpiB-CitA-like"/>
    <property type="match status" value="1"/>
</dbReference>
<dbReference type="InterPro" id="IPR033463">
    <property type="entry name" value="sCache_3"/>
</dbReference>
<keyword evidence="9" id="KW-0418">Kinase</keyword>
<evidence type="ECO:0000256" key="8">
    <source>
        <dbReference type="ARBA" id="ARBA00022741"/>
    </source>
</evidence>
<dbReference type="SUPFAM" id="SSF103190">
    <property type="entry name" value="Sensory domain-like"/>
    <property type="match status" value="1"/>
</dbReference>
<evidence type="ECO:0000256" key="6">
    <source>
        <dbReference type="ARBA" id="ARBA00022679"/>
    </source>
</evidence>
<dbReference type="GO" id="GO:0000155">
    <property type="term" value="F:phosphorelay sensor kinase activity"/>
    <property type="evidence" value="ECO:0007669"/>
    <property type="project" value="InterPro"/>
</dbReference>
<evidence type="ECO:0000259" key="15">
    <source>
        <dbReference type="PROSITE" id="PS50109"/>
    </source>
</evidence>
<dbReference type="SUPFAM" id="SSF55785">
    <property type="entry name" value="PYP-like sensor domain (PAS domain)"/>
    <property type="match status" value="1"/>
</dbReference>
<dbReference type="EC" id="2.7.13.3" evidence="3"/>
<dbReference type="InterPro" id="IPR016120">
    <property type="entry name" value="Sig_transdc_His_kin_SpoOB"/>
</dbReference>
<dbReference type="OrthoDB" id="9792686at2"/>
<dbReference type="BioCyc" id="JESP1508404:G14D9-9600-MONOMER"/>
<dbReference type="AlphaFoldDB" id="A0A0B5AH37"/>
<dbReference type="Gene3D" id="1.10.287.130">
    <property type="match status" value="1"/>
</dbReference>
<evidence type="ECO:0000256" key="9">
    <source>
        <dbReference type="ARBA" id="ARBA00022777"/>
    </source>
</evidence>
<dbReference type="InterPro" id="IPR036890">
    <property type="entry name" value="HATPase_C_sf"/>
</dbReference>
<dbReference type="PROSITE" id="PS50109">
    <property type="entry name" value="HIS_KIN"/>
    <property type="match status" value="1"/>
</dbReference>
<dbReference type="EMBL" id="CP009416">
    <property type="protein sequence ID" value="AJD89700.1"/>
    <property type="molecule type" value="Genomic_DNA"/>
</dbReference>
<name>A0A0B5AH37_9BACL</name>
<dbReference type="InterPro" id="IPR039506">
    <property type="entry name" value="SPOB_a"/>
</dbReference>
<dbReference type="Pfam" id="PF02518">
    <property type="entry name" value="HATPase_c"/>
    <property type="match status" value="1"/>
</dbReference>
<reference evidence="16 17" key="1">
    <citation type="submission" date="2014-08" db="EMBL/GenBank/DDBJ databases">
        <title>Complete genome of a marine bacteria Jeotgalibacillus malaysiensis.</title>
        <authorList>
            <person name="Yaakop A.S."/>
            <person name="Chan K.-G."/>
            <person name="Goh K.M."/>
        </authorList>
    </citation>
    <scope>NUCLEOTIDE SEQUENCE [LARGE SCALE GENOMIC DNA]</scope>
    <source>
        <strain evidence="16 17">D5</strain>
    </source>
</reference>
<keyword evidence="13 14" id="KW-0472">Membrane</keyword>
<evidence type="ECO:0000313" key="17">
    <source>
        <dbReference type="Proteomes" id="UP000031449"/>
    </source>
</evidence>
<evidence type="ECO:0000256" key="11">
    <source>
        <dbReference type="ARBA" id="ARBA00022989"/>
    </source>
</evidence>
<keyword evidence="12" id="KW-0902">Two-component regulatory system</keyword>
<keyword evidence="11 14" id="KW-1133">Transmembrane helix</keyword>
<evidence type="ECO:0000256" key="2">
    <source>
        <dbReference type="ARBA" id="ARBA00004651"/>
    </source>
</evidence>
<evidence type="ECO:0000256" key="14">
    <source>
        <dbReference type="SAM" id="Phobius"/>
    </source>
</evidence>
<dbReference type="Pfam" id="PF14689">
    <property type="entry name" value="SPOB_a"/>
    <property type="match status" value="1"/>
</dbReference>
<dbReference type="FunFam" id="3.30.450.20:FF:000018">
    <property type="entry name" value="Sensor histidine kinase DcuS"/>
    <property type="match status" value="1"/>
</dbReference>
<dbReference type="SMART" id="SM00387">
    <property type="entry name" value="HATPase_c"/>
    <property type="match status" value="1"/>
</dbReference>
<evidence type="ECO:0000256" key="5">
    <source>
        <dbReference type="ARBA" id="ARBA00022553"/>
    </source>
</evidence>
<evidence type="ECO:0000256" key="7">
    <source>
        <dbReference type="ARBA" id="ARBA00022692"/>
    </source>
</evidence>
<dbReference type="Proteomes" id="UP000031449">
    <property type="component" value="Chromosome"/>
</dbReference>
<dbReference type="PANTHER" id="PTHR43547">
    <property type="entry name" value="TWO-COMPONENT HISTIDINE KINASE"/>
    <property type="match status" value="1"/>
</dbReference>
<dbReference type="InterPro" id="IPR003594">
    <property type="entry name" value="HATPase_dom"/>
</dbReference>
<keyword evidence="17" id="KW-1185">Reference proteome</keyword>
<keyword evidence="8" id="KW-0547">Nucleotide-binding</keyword>
<sequence>MKTKRRRFSLTTKIISLNIVSILLVMLVFLVISLVIEYKQIERQMGTQAMQLAVTVSAMPTVIDAFEEDEPSTILQPLINRIRTETGAAFIVIGDTEGTRYAHPDEDKIGETMVGGDNIRALQDGEFYVSKAEGTLGPSIRGKGPIRNADGDIVGVVSVGYLSSSVVDNAIERGSVISLISLIVIIFGILSSYLLARNIRKMTLGLEPHEMTSLYQERQAILNSIKEGIISVDDDGYIKILNQSAMDLLDVDESVLNQKVETILPNTGVYDVLNSGEPQRDVSTTLRSRNVVINRTPVIKDGQVTGVVSTFRDRTEINKMIEALSEVKKYSEDLRAQTHEFSNKLYILSGLLQLGKYEEAIEMIQAESDAQDLQNKVIFEQIGDPKIQALLLGKSGKASEKKIHFNIEENSSLQMLSNQAFSYVASIIGNLIDNAFDATEGKSDPTVALFITDIGNDMIIEVEDNGEGIPEKNLDLVFETGYSTKDHSDRGYGLAIVKQAAENLGGSIEVHSSPGNGTTFSVYLPKEMTYRQKKTS</sequence>
<dbReference type="SUPFAM" id="SSF55890">
    <property type="entry name" value="Sporulation response regulatory protein Spo0B"/>
    <property type="match status" value="1"/>
</dbReference>
<organism evidence="16 17">
    <name type="scientific">Jeotgalibacillus malaysiensis</name>
    <dbReference type="NCBI Taxonomy" id="1508404"/>
    <lineage>
        <taxon>Bacteria</taxon>
        <taxon>Bacillati</taxon>
        <taxon>Bacillota</taxon>
        <taxon>Bacilli</taxon>
        <taxon>Bacillales</taxon>
        <taxon>Caryophanaceae</taxon>
        <taxon>Jeotgalibacillus</taxon>
    </lineage>
</organism>
<dbReference type="GO" id="GO:0005886">
    <property type="term" value="C:plasma membrane"/>
    <property type="evidence" value="ECO:0007669"/>
    <property type="project" value="UniProtKB-SubCell"/>
</dbReference>
<dbReference type="InterPro" id="IPR005467">
    <property type="entry name" value="His_kinase_dom"/>
</dbReference>
<keyword evidence="6 16" id="KW-0808">Transferase</keyword>
<dbReference type="InterPro" id="IPR035965">
    <property type="entry name" value="PAS-like_dom_sf"/>
</dbReference>
<comment type="catalytic activity">
    <reaction evidence="1">
        <text>ATP + protein L-histidine = ADP + protein N-phospho-L-histidine.</text>
        <dbReference type="EC" id="2.7.13.3"/>
    </reaction>
</comment>
<dbReference type="PRINTS" id="PR00344">
    <property type="entry name" value="BCTRLSENSOR"/>
</dbReference>
<feature type="transmembrane region" description="Helical" evidence="14">
    <location>
        <begin position="176"/>
        <end position="196"/>
    </location>
</feature>
<dbReference type="Pfam" id="PF17203">
    <property type="entry name" value="sCache_3_2"/>
    <property type="match status" value="1"/>
</dbReference>
<evidence type="ECO:0000256" key="4">
    <source>
        <dbReference type="ARBA" id="ARBA00022475"/>
    </source>
</evidence>
<gene>
    <name evidence="16" type="ORF">JMA_03830</name>
</gene>
<dbReference type="Gene3D" id="3.30.565.10">
    <property type="entry name" value="Histidine kinase-like ATPase, C-terminal domain"/>
    <property type="match status" value="1"/>
</dbReference>
<dbReference type="CDD" id="cd18773">
    <property type="entry name" value="PDC1_HK_sensor"/>
    <property type="match status" value="1"/>
</dbReference>
<dbReference type="KEGG" id="jeo:JMA_03830"/>
<keyword evidence="7 14" id="KW-0812">Transmembrane</keyword>
<comment type="subcellular location">
    <subcellularLocation>
        <location evidence="2">Cell membrane</location>
        <topology evidence="2">Multi-pass membrane protein</topology>
    </subcellularLocation>
</comment>